<dbReference type="Proteomes" id="UP000094527">
    <property type="component" value="Unassembled WGS sequence"/>
</dbReference>
<feature type="compositionally biased region" description="Polar residues" evidence="1">
    <location>
        <begin position="303"/>
        <end position="313"/>
    </location>
</feature>
<feature type="region of interest" description="Disordered" evidence="1">
    <location>
        <begin position="171"/>
        <end position="351"/>
    </location>
</feature>
<feature type="compositionally biased region" description="Polar residues" evidence="1">
    <location>
        <begin position="499"/>
        <end position="513"/>
    </location>
</feature>
<name>A0A1D2NEK6_ORCCI</name>
<gene>
    <name evidence="2" type="ORF">Ocin01_02970</name>
</gene>
<feature type="compositionally biased region" description="Polar residues" evidence="1">
    <location>
        <begin position="564"/>
        <end position="586"/>
    </location>
</feature>
<feature type="compositionally biased region" description="Polar residues" evidence="1">
    <location>
        <begin position="834"/>
        <end position="854"/>
    </location>
</feature>
<evidence type="ECO:0000313" key="3">
    <source>
        <dbReference type="Proteomes" id="UP000094527"/>
    </source>
</evidence>
<feature type="region of interest" description="Disordered" evidence="1">
    <location>
        <begin position="471"/>
        <end position="593"/>
    </location>
</feature>
<feature type="compositionally biased region" description="Low complexity" evidence="1">
    <location>
        <begin position="1449"/>
        <end position="1458"/>
    </location>
</feature>
<evidence type="ECO:0000256" key="1">
    <source>
        <dbReference type="SAM" id="MobiDB-lite"/>
    </source>
</evidence>
<keyword evidence="2" id="KW-0396">Initiation factor</keyword>
<feature type="compositionally biased region" description="Low complexity" evidence="1">
    <location>
        <begin position="58"/>
        <end position="93"/>
    </location>
</feature>
<feature type="compositionally biased region" description="Basic and acidic residues" evidence="1">
    <location>
        <begin position="824"/>
        <end position="833"/>
    </location>
</feature>
<feature type="compositionally biased region" description="Low complexity" evidence="1">
    <location>
        <begin position="228"/>
        <end position="237"/>
    </location>
</feature>
<protein>
    <submittedName>
        <fullName evidence="2">Translation initiation factor IF-2</fullName>
    </submittedName>
</protein>
<feature type="compositionally biased region" description="Low complexity" evidence="1">
    <location>
        <begin position="1698"/>
        <end position="1768"/>
    </location>
</feature>
<feature type="compositionally biased region" description="Basic and acidic residues" evidence="1">
    <location>
        <begin position="1188"/>
        <end position="1230"/>
    </location>
</feature>
<feature type="compositionally biased region" description="Basic and acidic residues" evidence="1">
    <location>
        <begin position="1769"/>
        <end position="1782"/>
    </location>
</feature>
<feature type="region of interest" description="Disordered" evidence="1">
    <location>
        <begin position="925"/>
        <end position="1234"/>
    </location>
</feature>
<keyword evidence="2" id="KW-0648">Protein biosynthesis</keyword>
<feature type="compositionally biased region" description="Low complexity" evidence="1">
    <location>
        <begin position="1659"/>
        <end position="1685"/>
    </location>
</feature>
<feature type="region of interest" description="Disordered" evidence="1">
    <location>
        <begin position="1659"/>
        <end position="1809"/>
    </location>
</feature>
<feature type="region of interest" description="Disordered" evidence="1">
    <location>
        <begin position="1446"/>
        <end position="1476"/>
    </location>
</feature>
<accession>A0A1D2NEK6</accession>
<feature type="compositionally biased region" description="Low complexity" evidence="1">
    <location>
        <begin position="413"/>
        <end position="434"/>
    </location>
</feature>
<feature type="compositionally biased region" description="Polar residues" evidence="1">
    <location>
        <begin position="273"/>
        <end position="283"/>
    </location>
</feature>
<feature type="compositionally biased region" description="Polar residues" evidence="1">
    <location>
        <begin position="1144"/>
        <end position="1184"/>
    </location>
</feature>
<feature type="region of interest" description="Disordered" evidence="1">
    <location>
        <begin position="728"/>
        <end position="908"/>
    </location>
</feature>
<dbReference type="OMA" id="EKQKYRP"/>
<proteinExistence type="predicted"/>
<feature type="compositionally biased region" description="Pro residues" evidence="1">
    <location>
        <begin position="788"/>
        <end position="797"/>
    </location>
</feature>
<feature type="compositionally biased region" description="Basic residues" evidence="1">
    <location>
        <begin position="253"/>
        <end position="270"/>
    </location>
</feature>
<feature type="region of interest" description="Disordered" evidence="1">
    <location>
        <begin position="1"/>
        <end position="93"/>
    </location>
</feature>
<feature type="compositionally biased region" description="Low complexity" evidence="1">
    <location>
        <begin position="110"/>
        <end position="123"/>
    </location>
</feature>
<feature type="compositionally biased region" description="Polar residues" evidence="1">
    <location>
        <begin position="22"/>
        <end position="57"/>
    </location>
</feature>
<feature type="compositionally biased region" description="Polar residues" evidence="1">
    <location>
        <begin position="320"/>
        <end position="341"/>
    </location>
</feature>
<dbReference type="GO" id="GO:0003743">
    <property type="term" value="F:translation initiation factor activity"/>
    <property type="evidence" value="ECO:0007669"/>
    <property type="project" value="UniProtKB-KW"/>
</dbReference>
<evidence type="ECO:0000313" key="2">
    <source>
        <dbReference type="EMBL" id="ODN03694.1"/>
    </source>
</evidence>
<feature type="compositionally biased region" description="Low complexity" evidence="1">
    <location>
        <begin position="1796"/>
        <end position="1805"/>
    </location>
</feature>
<feature type="region of interest" description="Disordered" evidence="1">
    <location>
        <begin position="105"/>
        <end position="134"/>
    </location>
</feature>
<keyword evidence="3" id="KW-1185">Reference proteome</keyword>
<comment type="caution">
    <text evidence="2">The sequence shown here is derived from an EMBL/GenBank/DDBJ whole genome shotgun (WGS) entry which is preliminary data.</text>
</comment>
<sequence>MNEVRKCLMGDERTMGAEPLHSSVNSGSSMKAQASASNTQVALNNSSTNESHNDTQVTATPALSPTSPSPTSSSSEKSTVTITPSTPSPILMPTMIITATKVTLDHRTGEPSSTESSNGSTETPVEESSTDSPVVNFSSEKIATSSNEVLPTILQTTGRQARFHRFQEPSMPELDESVTEPTYNGQESHESSTEFYRELDTDGGDSYGEYPEDNEIHEKLPTPMALINPNGEGNNPPLEDDFAEAFKKVNSNGKRRRFRGGRRGRMKLKKSNNDTNTQDSSVARQEDPGSKPSASEDVYYGTNLETTTPPSTQRPKRYRSTTPTSYLSRVSTTYSPPTSTEDSSERPTMQVVKNGPKPMILQSYSQMNAEGVTPSPQLERPGNGGHTEKISTYFFSTPSPSSRLRLRQKIRESFPSSTTTEPPTEAAPTENFPTGSDVWKNSFADFPQNTFFPSPTANNMKIPEFVPMDLGLETDDRQSDPIENSLSRPDPPPIENKAYSLSHQGPSSDSHSTYEGFRTSSSSTTPKSRRTKKPHSPPPDSYSSHKYDTPSQPSPTRETEKTTGTEYYAQGSNTEQATTFATSSQRPGAGSHYDRTKDKVVFFNDNPYSTQHSTLADTPAPDIILPGKAQTVGSHLTVADTPSNDYDSHLSPVNHFNPDTHLSMYSPGKSEHGGPFPACGSVPTKSYNASPRFPTWSGYPYPYDGPPHQPLPRPGGVYGTVEEVPLHSQSFESPSHRHIPPPPPGPIPYPFSSELPRPHHSPTMPFPPINSIPMSPHGDHGYHQHPLSLPPRPPPPPPHHHHHPSDVHSFAPSFEMQQPLLPHPEPEKEHVGNHQESSLSPSGSVDFPTSSLPNASPPPPETQNSFSGPQMDSNFPAHSHTMATHPDYEPANPPLPHDHPFHKSFVPFPPQEIHGAVPLGAPEHGQYLGDTNSISNGPYQQGTVDHLPTGGPGYDPSSPPAHDKLPKLEFTPIPNDVKDNDLFNYASKPHESAPHGNQDSAPSPTSDPSSHHGHEHHHEHHQHQHPSDQNPHQHPSDHHPHQHLSEQYPHPNEQHDPSGSFSDPTGSSGNQQYGPPTGNDNSISYPSSGGDPTKDNGYSGPVAEIHSGVYHAPNSEHGLNDHSHLQHAGGIGQHPGHEHGQGNYGQEQHSQGDYGQEQHSQGNYGRGQHSQGNYGQEQHSQGNYGQEEMEHHGFGGDKPHDIQSLDEEAQSHDAHNEHSHGSQGKKEGKRPFSNTPYVLMFPQLIPEEKMRPSPPSLLSKEIPVIQASSMSDFTSLPGSGEKPPLTPGFQAVPVHPRHQMYQVLAKTHYEKMMEKYMESKKRPPSAIYTPYGVLIPVGTNVAEAASSNNHVFTKPRHPPKFRGEKTLLNVLLGSPSSHGRFHPPNGYGFDGKHSRQNKFMEYEPAIDVLAEKLAMKIVAAQHALGEKGKMGSYSEHKPMVVDKSLTIDGKSGNQSGKSQSKHSSSKNLTPGHSASWYGEQDQMTMESKMNPELKEYLKSVLKGQLTEMIDTSAPVAPVEETRRPVALSSKLINSIFRKGRFNVPSKSMSMMPMSSASMLMPNKVLPPQGLHPNLHHGASMGGYGYPPAPQGPVGLLGTIKRLFNFGPGPHERHDISVGPNFAGRTLFTNGTYLPYLDGPSPRSSHYPQKMQMMMHPQYHLAHQQQHQQHQPTMLQQQSQHHLQYSFPPQRHQMAEQLTSTKSATTPTASSTTTTPKPISYSRNNPPPRSSYSSNNSSSSSSNYYSKKTSHSNSSPSINSVSSSAISSKSKGEPNDNSSKKSDSSNLNKRTGSADNQQSEGQQQQQNDKPTKLDMFQQLLGSTRSVLNFFKSEARNSNGPTVLKPRSATTSQVVETESAAQESTDAVVNLVHMHSRDDMTQV</sequence>
<dbReference type="EMBL" id="LJIJ01000066">
    <property type="protein sequence ID" value="ODN03694.1"/>
    <property type="molecule type" value="Genomic_DNA"/>
</dbReference>
<feature type="compositionally biased region" description="Polar residues" evidence="1">
    <location>
        <begin position="929"/>
        <end position="943"/>
    </location>
</feature>
<feature type="compositionally biased region" description="Basic and acidic residues" evidence="1">
    <location>
        <begin position="187"/>
        <end position="200"/>
    </location>
</feature>
<dbReference type="OrthoDB" id="10691462at2759"/>
<feature type="compositionally biased region" description="Basic residues" evidence="1">
    <location>
        <begin position="1011"/>
        <end position="1024"/>
    </location>
</feature>
<feature type="compositionally biased region" description="Basic and acidic residues" evidence="1">
    <location>
        <begin position="1"/>
        <end position="15"/>
    </location>
</feature>
<feature type="compositionally biased region" description="Polar residues" evidence="1">
    <location>
        <begin position="1057"/>
        <end position="1087"/>
    </location>
</feature>
<organism evidence="2 3">
    <name type="scientific">Orchesella cincta</name>
    <name type="common">Springtail</name>
    <name type="synonym">Podura cincta</name>
    <dbReference type="NCBI Taxonomy" id="48709"/>
    <lineage>
        <taxon>Eukaryota</taxon>
        <taxon>Metazoa</taxon>
        <taxon>Ecdysozoa</taxon>
        <taxon>Arthropoda</taxon>
        <taxon>Hexapoda</taxon>
        <taxon>Collembola</taxon>
        <taxon>Entomobryomorpha</taxon>
        <taxon>Entomobryoidea</taxon>
        <taxon>Orchesellidae</taxon>
        <taxon>Orchesellinae</taxon>
        <taxon>Orchesella</taxon>
    </lineage>
</organism>
<feature type="compositionally biased region" description="Pro residues" evidence="1">
    <location>
        <begin position="740"/>
        <end position="749"/>
    </location>
</feature>
<feature type="region of interest" description="Disordered" evidence="1">
    <location>
        <begin position="413"/>
        <end position="438"/>
    </location>
</feature>
<reference evidence="2 3" key="1">
    <citation type="journal article" date="2016" name="Genome Biol. Evol.">
        <title>Gene Family Evolution Reflects Adaptation to Soil Environmental Stressors in the Genome of the Collembolan Orchesella cincta.</title>
        <authorList>
            <person name="Faddeeva-Vakhrusheva A."/>
            <person name="Derks M.F."/>
            <person name="Anvar S.Y."/>
            <person name="Agamennone V."/>
            <person name="Suring W."/>
            <person name="Smit S."/>
            <person name="van Straalen N.M."/>
            <person name="Roelofs D."/>
        </authorList>
    </citation>
    <scope>NUCLEOTIDE SEQUENCE [LARGE SCALE GENOMIC DNA]</scope>
    <source>
        <tissue evidence="2">Mixed pool</tissue>
    </source>
</reference>
<feature type="compositionally biased region" description="Polar residues" evidence="1">
    <location>
        <begin position="862"/>
        <end position="873"/>
    </location>
</feature>